<evidence type="ECO:0000313" key="9">
    <source>
        <dbReference type="Proteomes" id="UP000775872"/>
    </source>
</evidence>
<comment type="similarity">
    <text evidence="2">Belongs to the SAS10 family.</text>
</comment>
<feature type="compositionally biased region" description="Basic and acidic residues" evidence="6">
    <location>
        <begin position="15"/>
        <end position="25"/>
    </location>
</feature>
<name>A0A9N9W4F7_9HYPO</name>
<feature type="compositionally biased region" description="Basic and acidic residues" evidence="6">
    <location>
        <begin position="449"/>
        <end position="468"/>
    </location>
</feature>
<dbReference type="EMBL" id="CABFOC020000003">
    <property type="protein sequence ID" value="CAH0043277.1"/>
    <property type="molecule type" value="Genomic_DNA"/>
</dbReference>
<evidence type="ECO:0000256" key="1">
    <source>
        <dbReference type="ARBA" id="ARBA00004123"/>
    </source>
</evidence>
<dbReference type="Pfam" id="PF04000">
    <property type="entry name" value="Sas10_Utp3"/>
    <property type="match status" value="1"/>
</dbReference>
<dbReference type="InterPro" id="IPR018972">
    <property type="entry name" value="Sas10_C_dom"/>
</dbReference>
<feature type="coiled-coil region" evidence="5">
    <location>
        <begin position="326"/>
        <end position="361"/>
    </location>
</feature>
<evidence type="ECO:0000259" key="7">
    <source>
        <dbReference type="Pfam" id="PF09368"/>
    </source>
</evidence>
<evidence type="ECO:0000256" key="2">
    <source>
        <dbReference type="ARBA" id="ARBA00010979"/>
    </source>
</evidence>
<feature type="domain" description="Sas10 C-terminal" evidence="7">
    <location>
        <begin position="541"/>
        <end position="615"/>
    </location>
</feature>
<evidence type="ECO:0000256" key="4">
    <source>
        <dbReference type="ARBA" id="ARBA00023242"/>
    </source>
</evidence>
<dbReference type="Proteomes" id="UP000775872">
    <property type="component" value="Unassembled WGS sequence"/>
</dbReference>
<evidence type="ECO:0000256" key="3">
    <source>
        <dbReference type="ARBA" id="ARBA00022553"/>
    </source>
</evidence>
<dbReference type="PANTHER" id="PTHR13237">
    <property type="entry name" value="SOMETHING ABOUT SILENCING PROTEIN 10-RELATED"/>
    <property type="match status" value="1"/>
</dbReference>
<dbReference type="GO" id="GO:0000462">
    <property type="term" value="P:maturation of SSU-rRNA from tricistronic rRNA transcript (SSU-rRNA, 5.8S rRNA, LSU-rRNA)"/>
    <property type="evidence" value="ECO:0007669"/>
    <property type="project" value="TreeGrafter"/>
</dbReference>
<evidence type="ECO:0000256" key="6">
    <source>
        <dbReference type="SAM" id="MobiDB-lite"/>
    </source>
</evidence>
<dbReference type="Pfam" id="PF09368">
    <property type="entry name" value="Sas10"/>
    <property type="match status" value="1"/>
</dbReference>
<evidence type="ECO:0000256" key="5">
    <source>
        <dbReference type="SAM" id="Coils"/>
    </source>
</evidence>
<organism evidence="8 9">
    <name type="scientific">Clonostachys solani</name>
    <dbReference type="NCBI Taxonomy" id="160281"/>
    <lineage>
        <taxon>Eukaryota</taxon>
        <taxon>Fungi</taxon>
        <taxon>Dikarya</taxon>
        <taxon>Ascomycota</taxon>
        <taxon>Pezizomycotina</taxon>
        <taxon>Sordariomycetes</taxon>
        <taxon>Hypocreomycetidae</taxon>
        <taxon>Hypocreales</taxon>
        <taxon>Bionectriaceae</taxon>
        <taxon>Clonostachys</taxon>
    </lineage>
</organism>
<proteinExistence type="inferred from homology"/>
<feature type="coiled-coil region" evidence="5">
    <location>
        <begin position="133"/>
        <end position="163"/>
    </location>
</feature>
<dbReference type="AlphaFoldDB" id="A0A9N9W4F7"/>
<feature type="region of interest" description="Disordered" evidence="6">
    <location>
        <begin position="1"/>
        <end position="127"/>
    </location>
</feature>
<comment type="caution">
    <text evidence="8">The sequence shown here is derived from an EMBL/GenBank/DDBJ whole genome shotgun (WGS) entry which is preliminary data.</text>
</comment>
<feature type="compositionally biased region" description="Acidic residues" evidence="6">
    <location>
        <begin position="480"/>
        <end position="489"/>
    </location>
</feature>
<gene>
    <name evidence="8" type="ORF">CSOL1703_00009225</name>
</gene>
<evidence type="ECO:0000313" key="8">
    <source>
        <dbReference type="EMBL" id="CAH0043277.1"/>
    </source>
</evidence>
<sequence length="617" mass="69422">MGKKRKAPRSGDQPKGPREVNDTDARLGPITTYEDVANSEDEFFLARDDLMLDDEPGSKRRRRADDDIELSDEEVLGYDESESEDEKPKAKSKKGKRGSKADVSDEEEEAGEGEDEEGDEGWWGSSRKEYYDADRIETEADALEEEAEAKRLQQKKLSKMTDEDFIFDQDEWLEAEPEKGEEDEDKVTEVLKDIEVTDDMSVEERYKLLKARYPEFEHLVKELEVHHPLLETLKAETKNSTGKSLNDVKYWVLGCYVAALASYFAVMTSPARDASKAQKSLDPSELRDHEIMETLLSCREAWRKVKDLKSSTAAMVADADITLHDADELNGDLELKKLKKAKSKEEKAAAAKRAKKLEKAKAVEETVADLYDLPIGTSSKKKSQKKAAKKAGTAQDSDSDFGEETTLDARTAADKAARKKSLKFYTSQITQTANRRAGAGRDAGGDMDIPYRERLKDRQIRLLSEAEKRGKKGSKLGADLGDDSDEDDGAAAKSLRNNEDEYYDMVAHKAKGKKEDKLARYAAYAAASKADRVVEDEEIGEDGKRKITYKIEKNKGLAPRRKKEVRNPRVKRRMQYEARQKKLRSMKPTWKGGEPKGGYQGELSGINTRVIKSVPLT</sequence>
<keyword evidence="4" id="KW-0539">Nucleus</keyword>
<keyword evidence="3" id="KW-0597">Phosphoprotein</keyword>
<keyword evidence="5" id="KW-0175">Coiled coil</keyword>
<dbReference type="PANTHER" id="PTHR13237:SF8">
    <property type="entry name" value="SOMETHING ABOUT SILENCING PROTEIN 10"/>
    <property type="match status" value="1"/>
</dbReference>
<feature type="compositionally biased region" description="Basic residues" evidence="6">
    <location>
        <begin position="379"/>
        <end position="389"/>
    </location>
</feature>
<feature type="compositionally biased region" description="Acidic residues" evidence="6">
    <location>
        <begin position="66"/>
        <end position="85"/>
    </location>
</feature>
<accession>A0A9N9W4F7</accession>
<feature type="region of interest" description="Disordered" evidence="6">
    <location>
        <begin position="378"/>
        <end position="402"/>
    </location>
</feature>
<feature type="compositionally biased region" description="Acidic residues" evidence="6">
    <location>
        <begin position="104"/>
        <end position="120"/>
    </location>
</feature>
<dbReference type="OrthoDB" id="1924577at2759"/>
<comment type="subcellular location">
    <subcellularLocation>
        <location evidence="1">Nucleus</location>
    </subcellularLocation>
</comment>
<feature type="region of interest" description="Disordered" evidence="6">
    <location>
        <begin position="578"/>
        <end position="603"/>
    </location>
</feature>
<keyword evidence="9" id="KW-1185">Reference proteome</keyword>
<dbReference type="GO" id="GO:0032040">
    <property type="term" value="C:small-subunit processome"/>
    <property type="evidence" value="ECO:0007669"/>
    <property type="project" value="TreeGrafter"/>
</dbReference>
<reference evidence="8" key="1">
    <citation type="submission" date="2021-10" db="EMBL/GenBank/DDBJ databases">
        <authorList>
            <person name="Piombo E."/>
        </authorList>
    </citation>
    <scope>NUCLEOTIDE SEQUENCE</scope>
</reference>
<protein>
    <recommendedName>
        <fullName evidence="7">Sas10 C-terminal domain-containing protein</fullName>
    </recommendedName>
</protein>
<dbReference type="InterPro" id="IPR007146">
    <property type="entry name" value="Sas10/Utp3/C1D"/>
</dbReference>
<feature type="region of interest" description="Disordered" evidence="6">
    <location>
        <begin position="430"/>
        <end position="501"/>
    </location>
</feature>